<feature type="domain" description="EGF-like" evidence="29">
    <location>
        <begin position="346"/>
        <end position="382"/>
    </location>
</feature>
<dbReference type="SMART" id="SM00004">
    <property type="entry name" value="NL"/>
    <property type="match status" value="3"/>
</dbReference>
<dbReference type="Gene3D" id="3.30.70.3310">
    <property type="match status" value="1"/>
</dbReference>
<feature type="domain" description="EGF-like" evidence="29">
    <location>
        <begin position="971"/>
        <end position="1004"/>
    </location>
</feature>
<feature type="disulfide bond" evidence="25">
    <location>
        <begin position="553"/>
        <end position="563"/>
    </location>
</feature>
<keyword evidence="19" id="KW-0675">Receptor</keyword>
<feature type="disulfide bond" evidence="23">
    <location>
        <begin position="468"/>
        <end position="483"/>
    </location>
</feature>
<dbReference type="Pfam" id="PF12796">
    <property type="entry name" value="Ank_2"/>
    <property type="match status" value="1"/>
</dbReference>
<feature type="region of interest" description="Disordered" evidence="26">
    <location>
        <begin position="2018"/>
        <end position="2124"/>
    </location>
</feature>
<dbReference type="InterPro" id="IPR013032">
    <property type="entry name" value="EGF-like_CS"/>
</dbReference>
<feature type="disulfide bond" evidence="25">
    <location>
        <begin position="100"/>
        <end position="109"/>
    </location>
</feature>
<evidence type="ECO:0000256" key="21">
    <source>
        <dbReference type="ARBA" id="ARBA00023242"/>
    </source>
</evidence>
<dbReference type="PIRSF" id="PIRSF002279">
    <property type="entry name" value="Notch"/>
    <property type="match status" value="1"/>
</dbReference>
<keyword evidence="15 27" id="KW-0472">Membrane</keyword>
<dbReference type="InterPro" id="IPR035993">
    <property type="entry name" value="Notch-like_dom_sf"/>
</dbReference>
<feature type="region of interest" description="Disordered" evidence="26">
    <location>
        <begin position="1671"/>
        <end position="1768"/>
    </location>
</feature>
<dbReference type="PROSITE" id="PS01187">
    <property type="entry name" value="EGF_CA"/>
    <property type="match status" value="9"/>
</dbReference>
<feature type="disulfide bond" evidence="25">
    <location>
        <begin position="1358"/>
        <end position="1367"/>
    </location>
</feature>
<dbReference type="PANTHER" id="PTHR45836">
    <property type="entry name" value="SLIT HOMOLOG"/>
    <property type="match status" value="1"/>
</dbReference>
<feature type="disulfide bond" evidence="25">
    <location>
        <begin position="612"/>
        <end position="621"/>
    </location>
</feature>
<evidence type="ECO:0000256" key="7">
    <source>
        <dbReference type="ARBA" id="ARBA00022692"/>
    </source>
</evidence>
<feature type="disulfide bond" evidence="25">
    <location>
        <begin position="994"/>
        <end position="1003"/>
    </location>
</feature>
<dbReference type="GO" id="GO:0009986">
    <property type="term" value="C:cell surface"/>
    <property type="evidence" value="ECO:0007669"/>
    <property type="project" value="TreeGrafter"/>
</dbReference>
<feature type="disulfide bond" evidence="25">
    <location>
        <begin position="849"/>
        <end position="866"/>
    </location>
</feature>
<feature type="domain" description="EGF-like" evidence="29">
    <location>
        <begin position="1330"/>
        <end position="1368"/>
    </location>
</feature>
<feature type="domain" description="EGF-like" evidence="29">
    <location>
        <begin position="897"/>
        <end position="933"/>
    </location>
</feature>
<feature type="domain" description="EGF-like" evidence="29">
    <location>
        <begin position="1169"/>
        <end position="1213"/>
    </location>
</feature>
<dbReference type="SMART" id="SM00181">
    <property type="entry name" value="EGF"/>
    <property type="match status" value="33"/>
</dbReference>
<dbReference type="InterPro" id="IPR008297">
    <property type="entry name" value="Notch"/>
</dbReference>
<feature type="domain" description="EGF-like" evidence="29">
    <location>
        <begin position="1056"/>
        <end position="1091"/>
    </location>
</feature>
<feature type="domain" description="EGF-like" evidence="29">
    <location>
        <begin position="268"/>
        <end position="304"/>
    </location>
</feature>
<feature type="domain" description="EGF-like" evidence="29">
    <location>
        <begin position="113"/>
        <end position="150"/>
    </location>
</feature>
<dbReference type="Pfam" id="PF07645">
    <property type="entry name" value="EGF_CA"/>
    <property type="match status" value="2"/>
</dbReference>
<dbReference type="GO" id="GO:0051240">
    <property type="term" value="P:positive regulation of multicellular organismal process"/>
    <property type="evidence" value="ECO:0007669"/>
    <property type="project" value="UniProtKB-ARBA"/>
</dbReference>
<evidence type="ECO:0000256" key="6">
    <source>
        <dbReference type="ARBA" id="ARBA00022536"/>
    </source>
</evidence>
<reference evidence="32" key="1">
    <citation type="journal article" date="2006" name="Science">
        <title>Ancient noncoding elements conserved in the human genome.</title>
        <authorList>
            <person name="Venkatesh B."/>
            <person name="Kirkness E.F."/>
            <person name="Loh Y.H."/>
            <person name="Halpern A.L."/>
            <person name="Lee A.P."/>
            <person name="Johnson J."/>
            <person name="Dandona N."/>
            <person name="Viswanathan L.D."/>
            <person name="Tay A."/>
            <person name="Venter J.C."/>
            <person name="Strausberg R.L."/>
            <person name="Brenner S."/>
        </authorList>
    </citation>
    <scope>NUCLEOTIDE SEQUENCE [LARGE SCALE GENOMIC DNA]</scope>
</reference>
<dbReference type="GO" id="GO:0005886">
    <property type="term" value="C:plasma membrane"/>
    <property type="evidence" value="ECO:0007669"/>
    <property type="project" value="UniProtKB-SubCell"/>
</dbReference>
<feature type="compositionally biased region" description="Polar residues" evidence="26">
    <location>
        <begin position="2321"/>
        <end position="2335"/>
    </location>
</feature>
<evidence type="ECO:0000256" key="25">
    <source>
        <dbReference type="PROSITE-ProRule" id="PRU00076"/>
    </source>
</evidence>
<keyword evidence="21" id="KW-0539">Nucleus</keyword>
<feature type="domain" description="EGF-like" evidence="29">
    <location>
        <begin position="935"/>
        <end position="969"/>
    </location>
</feature>
<feature type="disulfide bond" evidence="25">
    <location>
        <begin position="411"/>
        <end position="420"/>
    </location>
</feature>
<dbReference type="GO" id="GO:0072359">
    <property type="term" value="P:circulatory system development"/>
    <property type="evidence" value="ECO:0007669"/>
    <property type="project" value="UniProtKB-ARBA"/>
</dbReference>
<evidence type="ECO:0000256" key="9">
    <source>
        <dbReference type="ARBA" id="ARBA00022737"/>
    </source>
</evidence>
<feature type="domain" description="EGF-like" evidence="29">
    <location>
        <begin position="1093"/>
        <end position="1129"/>
    </location>
</feature>
<feature type="disulfide bond" evidence="23 25">
    <location>
        <begin position="447"/>
        <end position="456"/>
    </location>
</feature>
<feature type="disulfide bond" evidence="25">
    <location>
        <begin position="1081"/>
        <end position="1090"/>
    </location>
</feature>
<feature type="repeat" description="ANK" evidence="24">
    <location>
        <begin position="1821"/>
        <end position="1853"/>
    </location>
</feature>
<dbReference type="InterPro" id="IPR049883">
    <property type="entry name" value="NOTCH1_EGF-like"/>
</dbReference>
<feature type="domain" description="EGF-like" evidence="29">
    <location>
        <begin position="423"/>
        <end position="457"/>
    </location>
</feature>
<reference evidence="32" key="3">
    <citation type="journal article" date="2014" name="Nature">
        <title>Elephant shark genome provides unique insights into gnathostome evolution.</title>
        <authorList>
            <consortium name="International Elephant Shark Genome Sequencing Consortium"/>
            <person name="Venkatesh B."/>
            <person name="Lee A.P."/>
            <person name="Ravi V."/>
            <person name="Maurya A.K."/>
            <person name="Lian M.M."/>
            <person name="Swann J.B."/>
            <person name="Ohta Y."/>
            <person name="Flajnik M.F."/>
            <person name="Sutoh Y."/>
            <person name="Kasahara M."/>
            <person name="Hoon S."/>
            <person name="Gangu V."/>
            <person name="Roy S.W."/>
            <person name="Irimia M."/>
            <person name="Korzh V."/>
            <person name="Kondrychyn I."/>
            <person name="Lim Z.W."/>
            <person name="Tay B.H."/>
            <person name="Tohari S."/>
            <person name="Kong K.W."/>
            <person name="Ho S."/>
            <person name="Lorente-Galdos B."/>
            <person name="Quilez J."/>
            <person name="Marques-Bonet T."/>
            <person name="Raney B.J."/>
            <person name="Ingham P.W."/>
            <person name="Tay A."/>
            <person name="Hillier L.W."/>
            <person name="Minx P."/>
            <person name="Boehm T."/>
            <person name="Wilson R.K."/>
            <person name="Brenner S."/>
            <person name="Warren W.C."/>
        </authorList>
    </citation>
    <scope>NUCLEOTIDE SEQUENCE [LARGE SCALE GENOMIC DNA]</scope>
</reference>
<feature type="disulfide bond" evidence="25">
    <location>
        <begin position="1224"/>
        <end position="1241"/>
    </location>
</feature>
<feature type="domain" description="EGF-like" evidence="29">
    <location>
        <begin position="661"/>
        <end position="697"/>
    </location>
</feature>
<evidence type="ECO:0000256" key="20">
    <source>
        <dbReference type="ARBA" id="ARBA00023180"/>
    </source>
</evidence>
<dbReference type="InterPro" id="IPR036770">
    <property type="entry name" value="Ankyrin_rpt-contain_sf"/>
</dbReference>
<dbReference type="SMART" id="SM01334">
    <property type="entry name" value="DUF3454"/>
    <property type="match status" value="1"/>
</dbReference>
<feature type="domain" description="EGF-like" evidence="29">
    <location>
        <begin position="459"/>
        <end position="496"/>
    </location>
</feature>
<dbReference type="PROSITE" id="PS00022">
    <property type="entry name" value="EGF_1"/>
    <property type="match status" value="27"/>
</dbReference>
<evidence type="ECO:0000256" key="18">
    <source>
        <dbReference type="ARBA" id="ARBA00023163"/>
    </source>
</evidence>
<dbReference type="Pfam" id="PF06816">
    <property type="entry name" value="NOD"/>
    <property type="match status" value="1"/>
</dbReference>
<evidence type="ECO:0000256" key="11">
    <source>
        <dbReference type="ARBA" id="ARBA00022976"/>
    </source>
</evidence>
<dbReference type="SMART" id="SM00179">
    <property type="entry name" value="EGF_CA"/>
    <property type="match status" value="31"/>
</dbReference>
<keyword evidence="14 24" id="KW-0040">ANK repeat</keyword>
<dbReference type="Pfam" id="PF00066">
    <property type="entry name" value="Notch"/>
    <property type="match status" value="3"/>
</dbReference>
<dbReference type="GO" id="GO:0048863">
    <property type="term" value="P:stem cell differentiation"/>
    <property type="evidence" value="ECO:0007669"/>
    <property type="project" value="UniProtKB-ARBA"/>
</dbReference>
<dbReference type="GO" id="GO:0048732">
    <property type="term" value="P:gland development"/>
    <property type="evidence" value="ECO:0007669"/>
    <property type="project" value="UniProtKB-ARBA"/>
</dbReference>
<reference evidence="32" key="2">
    <citation type="journal article" date="2007" name="PLoS Biol.">
        <title>Survey sequencing and comparative analysis of the elephant shark (Callorhinchus milii) genome.</title>
        <authorList>
            <person name="Venkatesh B."/>
            <person name="Kirkness E.F."/>
            <person name="Loh Y.H."/>
            <person name="Halpern A.L."/>
            <person name="Lee A.P."/>
            <person name="Johnson J."/>
            <person name="Dandona N."/>
            <person name="Viswanathan L.D."/>
            <person name="Tay A."/>
            <person name="Venter J.C."/>
            <person name="Strausberg R.L."/>
            <person name="Brenner S."/>
        </authorList>
    </citation>
    <scope>NUCLEOTIDE SEQUENCE [LARGE SCALE GENOMIC DNA]</scope>
</reference>
<dbReference type="CDD" id="cd21703">
    <property type="entry name" value="JMTM_Notch2"/>
    <property type="match status" value="1"/>
</dbReference>
<feature type="disulfide bond" evidence="25">
    <location>
        <begin position="628"/>
        <end position="638"/>
    </location>
</feature>
<feature type="compositionally biased region" description="Low complexity" evidence="26">
    <location>
        <begin position="2103"/>
        <end position="2124"/>
    </location>
</feature>
<dbReference type="GeneTree" id="ENSGT00940000155030"/>
<evidence type="ECO:0000256" key="23">
    <source>
        <dbReference type="PIRSR" id="PIRSR002279-2"/>
    </source>
</evidence>
<feature type="disulfide bond" evidence="25">
    <location>
        <begin position="372"/>
        <end position="381"/>
    </location>
</feature>
<feature type="disulfide bond" evidence="25">
    <location>
        <begin position="140"/>
        <end position="149"/>
    </location>
</feature>
<keyword evidence="20" id="KW-0325">Glycoprotein</keyword>
<dbReference type="GO" id="GO:0005634">
    <property type="term" value="C:nucleus"/>
    <property type="evidence" value="ECO:0007669"/>
    <property type="project" value="UniProtKB-SubCell"/>
</dbReference>
<dbReference type="SUPFAM" id="SSF57184">
    <property type="entry name" value="Growth factor receptor domain"/>
    <property type="match status" value="4"/>
</dbReference>
<evidence type="ECO:0000256" key="10">
    <source>
        <dbReference type="ARBA" id="ARBA00022782"/>
    </source>
</evidence>
<dbReference type="GO" id="GO:0006357">
    <property type="term" value="P:regulation of transcription by RNA polymerase II"/>
    <property type="evidence" value="ECO:0007669"/>
    <property type="project" value="UniProtKB-ARBA"/>
</dbReference>
<feature type="domain" description="EGF-like" evidence="29">
    <location>
        <begin position="511"/>
        <end position="547"/>
    </location>
</feature>
<dbReference type="GO" id="GO:0007422">
    <property type="term" value="P:peripheral nervous system development"/>
    <property type="evidence" value="ECO:0007669"/>
    <property type="project" value="UniProtKB-ARBA"/>
</dbReference>
<dbReference type="SUPFAM" id="SSF90193">
    <property type="entry name" value="Notch domain"/>
    <property type="match status" value="3"/>
</dbReference>
<feature type="disulfide bond" evidence="23">
    <location>
        <begin position="430"/>
        <end position="445"/>
    </location>
</feature>
<sequence length="2400" mass="257941">MPKVSPCPGIELIIALAFTLSVTKDFCFISALQCRNAFEPCINEGKCETRRNGTGYCACGAGFVGEYCQYPNPCRIPACLNGGTCSVLYAGSQVQSTCTCALGFSGERCETAIPSACSSKPCQNQATCRLLSLERYECVCQQGWTGKTCQRVDACSSQPCLHGATCGNSGSRYTCACTPGYTGSSCQTDVDECVAGNLCQNGGTCENVPGSYHCHCQAGFTGGNCESVYVPCSPSPCTNGGTCRPTNDDLAYECNCLPGFDGKDCEINIDDCPDHKCNNGGTCVDGVNTYNCQCTPEWTGQFCTEDVDECQLQPNACLNGGTCSNNIGGYDCICVNGWSGDDCSENIDDCATTSCMNGATCIDRVASFYCECPIGKTGLLCHLDDACVSNPCHEGSVCNTNPLKVDYFCTCPSGYRGTACDEDINECNPCEHGGKCVNTDGSFRCECSVGYTGPRCETDINECISMPCQNDATCLDQIGEFKCICMPGIWGPADCFVSHTIGFAGTTCQIDVDECASTPCLNGAKCIDRPNAFECTCSEGFAGLLCETNKDDCLPDPCHYGKCEDGIAGFTCKCNPGYMGSICSEQINECLSQPCLNGGTCSDRVNDYECRCPVGTSGANCEVNPDDCASNPCDYGICKDGINRYDCVCSSGYTGPMCTVNINECSSNPCHNGGTCEDKVDGFVCLCPEGYHDPYCVSQVDECNSNPCVHGSCRDDVNGYQCVCKAGWVGVNCDVDRDECESDPCQHGGACENLVNGYRCTCRTGFKGSDCQININECASNPCLNKGVCVDDINHYSCTCSLPYTGKDPCFSVSLSLSVFLCVCIYISPCLSLGQNCEFVLDPCASKPCENGAVCLESEDYESYSCTCSPGWQGTVTLSVSCDGAGETELSQRCSVDIDECVNSPCQNAGSCRNLPGSYECQCRSGYSGVNCETNLDDCNPCQNGGTCVDGVDAYSCRCLAGFSGPRCQVEVNECVSSPCLNGGTCTDYVNSYCQPGFTGLNCQHDINECDSKPCQNGGTCTDGLASFRCECPSGWMGLYCDVPNVSCAVAALKRGLLEVEQLCQNSGVCINVGNSHRCQCSMGYGGSYCEVNVDDCVSSPCQNGAICRDFLNNYVCECVAGYQGVNCEYEVDECQTNGCQNGGTCIDLVNQYKCSCPPGTEGILCEINIDDCQPDPHPQTGEPRCLNGGQCVDKIGGYGCVCPPGFAGERCEGDVNECHPNPCNGQGSLDCVQLANDYVCRCRPAFTGRRCETVVDLCLSQPCLNGGTCTLTINAPRGYSCHCGPVSAFTNHTCGRVTCLNGGACVMMPAGPRCRCPRGFRGSECQLLSSGPCFAQPCRNGGFCTDQPTPPFYTCRCAVGFQGPTCQVPAEQACPSTDCLAKAGDSVCDRECDTRACGWDGGDCSLTLKDPWENCTLGETCRQRFGNQHCDPDCNSPECLFDNFDCHQRDRNCKYYCLDHYDDGNCDQGCNNEECGWDGLDCVEGVPERKARGTLVLVVLLPPVELLKDLGNFLRRLGTLLHTNLRVKNDASNQPMIYPYYGHGVRMKRFLRVTRELGQEAIGSEVHLEIDNRQCFQTSQDCFLSTDNAAAFIAALGRKGDLPYPISSVKSEVLEKAGQMSLLYLLMVAVAIIILIIMLGVVVAKRKRKLGPLWFPEGFILNKESKRKRREPVGQDAVGMKNLSKQEAEDSMVDDNQNEQWLEGEGPEAKKPKTEDQALLSENEDPVDHRKWTQQHLEAADIRVSPSLALTPPQGEQETDCLDVNVRGPDGFTPLMLASLRGGGVDTGLEEDEDLEDSSANVITDLIYQGANLLAQTDRTGETPLHLAARYARADAAKRLLDASADANAQDNMGRSPLHAAVAADAQGVFQILIRNRATDLDCRMNDGTTPLILAARLAVEGMVVELIHCHADVNAIDDHGKSALHWAAAVNNVDATRVLLKNGANKDMQDNKEETPLFLAAREGSYEAAKILLDHFSNRDITDHMDRLPRDIAQERMHHDIVHLLDQYNLIRSPQQGPMGTALSPANCPPGVSFANMKQTPQGKKARRASSKTPAQGNAKETKARRRKKSIGDGKGPLVESSVALSPVESLESPHTYVSDTTSPTLLTSSGGLASAPLHPTPSLQSQLAMSLSSLNEMKCLPMGSNSVLSSSVGQVPPSVSHPAMSSHANNLGPTLGRVGQMNIEWMNQMGISTSQYSPMLGILHQNPVLHPNMAPVHMAMIRDAFPQLVTYQPMNGGLTQPLMQQHQAQSSQAAQQQAQPYCGSMTPAPGNPMHQIPNGQLNNVMMPAQEGQGSQTVLPPYHKLPTSVQMDKFPTPPSQHSYVSMTTDNTPNHHIHLQSEHPYLTPSPESPDQWSSSSPHSTSDWSDITPSPAPLGQRPQVSHIPEQQRGSVQVFAS</sequence>
<dbReference type="PROSITE" id="PS50026">
    <property type="entry name" value="EGF_3"/>
    <property type="match status" value="33"/>
</dbReference>
<dbReference type="GO" id="GO:0043235">
    <property type="term" value="C:receptor complex"/>
    <property type="evidence" value="ECO:0007669"/>
    <property type="project" value="TreeGrafter"/>
</dbReference>
<dbReference type="InterPro" id="IPR001881">
    <property type="entry name" value="EGF-like_Ca-bd_dom"/>
</dbReference>
<comment type="similarity">
    <text evidence="3">Belongs to the NOTCH family.</text>
</comment>
<keyword evidence="12 27" id="KW-1133">Transmembrane helix</keyword>
<keyword evidence="5" id="KW-1003">Cell membrane</keyword>
<dbReference type="SMART" id="SM01339">
    <property type="entry name" value="NODP"/>
    <property type="match status" value="1"/>
</dbReference>
<protein>
    <submittedName>
        <fullName evidence="31">Notch receptor 2</fullName>
    </submittedName>
</protein>
<organism evidence="31 32">
    <name type="scientific">Callorhinchus milii</name>
    <name type="common">Ghost shark</name>
    <dbReference type="NCBI Taxonomy" id="7868"/>
    <lineage>
        <taxon>Eukaryota</taxon>
        <taxon>Metazoa</taxon>
        <taxon>Chordata</taxon>
        <taxon>Craniata</taxon>
        <taxon>Vertebrata</taxon>
        <taxon>Chondrichthyes</taxon>
        <taxon>Holocephali</taxon>
        <taxon>Chimaeriformes</taxon>
        <taxon>Callorhinchidae</taxon>
        <taxon>Callorhinchus</taxon>
    </lineage>
</organism>
<feature type="domain" description="EGF-like" evidence="29">
    <location>
        <begin position="383"/>
        <end position="421"/>
    </location>
</feature>
<evidence type="ECO:0000256" key="2">
    <source>
        <dbReference type="ARBA" id="ARBA00004251"/>
    </source>
</evidence>
<comment type="caution">
    <text evidence="25">Lacks conserved residue(s) required for the propagation of feature annotation.</text>
</comment>
<dbReference type="Pfam" id="PF00008">
    <property type="entry name" value="EGF"/>
    <property type="match status" value="19"/>
</dbReference>
<evidence type="ECO:0000256" key="8">
    <source>
        <dbReference type="ARBA" id="ARBA00022729"/>
    </source>
</evidence>
<evidence type="ECO:0000256" key="28">
    <source>
        <dbReference type="SAM" id="SignalP"/>
    </source>
</evidence>
<keyword evidence="8 28" id="KW-0732">Signal</keyword>
<dbReference type="PRINTS" id="PR00010">
    <property type="entry name" value="EGFBLOOD"/>
</dbReference>
<feature type="disulfide bond" evidence="25">
    <location>
        <begin position="177"/>
        <end position="186"/>
    </location>
</feature>
<dbReference type="CDD" id="cd00054">
    <property type="entry name" value="EGF_CA"/>
    <property type="match status" value="23"/>
</dbReference>
<dbReference type="GO" id="GO:0005509">
    <property type="term" value="F:calcium ion binding"/>
    <property type="evidence" value="ECO:0007669"/>
    <property type="project" value="InterPro"/>
</dbReference>
<keyword evidence="10" id="KW-0221">Differentiation</keyword>
<feature type="disulfide bond" evidence="25">
    <location>
        <begin position="574"/>
        <end position="583"/>
    </location>
</feature>
<keyword evidence="11" id="KW-0914">Notch signaling pathway</keyword>
<dbReference type="PROSITE" id="PS50088">
    <property type="entry name" value="ANK_REPEAT"/>
    <property type="match status" value="4"/>
</dbReference>
<dbReference type="PROSITE" id="PS50258">
    <property type="entry name" value="LNR"/>
    <property type="match status" value="2"/>
</dbReference>
<feature type="binding site" evidence="22">
    <location>
        <position position="439"/>
    </location>
    <ligand>
        <name>Ca(2+)</name>
        <dbReference type="ChEBI" id="CHEBI:29108"/>
        <label>1</label>
    </ligand>
</feature>
<feature type="disulfide bond" evidence="25">
    <location>
        <begin position="1119"/>
        <end position="1128"/>
    </location>
</feature>
<dbReference type="PROSITE" id="PS50297">
    <property type="entry name" value="ANK_REP_REGION"/>
    <property type="match status" value="2"/>
</dbReference>
<dbReference type="GO" id="GO:0060429">
    <property type="term" value="P:epithelium development"/>
    <property type="evidence" value="ECO:0007669"/>
    <property type="project" value="UniProtKB-ARBA"/>
</dbReference>
<feature type="domain" description="EGF-like" evidence="29">
    <location>
        <begin position="189"/>
        <end position="226"/>
    </location>
</feature>
<reference evidence="31" key="4">
    <citation type="submission" date="2025-08" db="UniProtKB">
        <authorList>
            <consortium name="Ensembl"/>
        </authorList>
    </citation>
    <scope>IDENTIFICATION</scope>
</reference>
<evidence type="ECO:0000256" key="5">
    <source>
        <dbReference type="ARBA" id="ARBA00022475"/>
    </source>
</evidence>
<feature type="repeat" description="ANK" evidence="24">
    <location>
        <begin position="1954"/>
        <end position="1986"/>
    </location>
</feature>
<feature type="disulfide bond" evidence="25">
    <location>
        <begin position="59"/>
        <end position="68"/>
    </location>
</feature>
<feature type="disulfide bond" evidence="25">
    <location>
        <begin position="1339"/>
        <end position="1356"/>
    </location>
</feature>
<dbReference type="PROSITE" id="PS00010">
    <property type="entry name" value="ASX_HYDROXYL"/>
    <property type="match status" value="21"/>
</dbReference>
<feature type="disulfide bond" evidence="25">
    <location>
        <begin position="537"/>
        <end position="546"/>
    </location>
</feature>
<evidence type="ECO:0000256" key="15">
    <source>
        <dbReference type="ARBA" id="ARBA00023136"/>
    </source>
</evidence>
<feature type="disulfide bond" evidence="25">
    <location>
        <begin position="703"/>
        <end position="713"/>
    </location>
</feature>
<dbReference type="SUPFAM" id="SSF57196">
    <property type="entry name" value="EGF/Laminin"/>
    <property type="match status" value="17"/>
</dbReference>
<feature type="disulfide bond" evidence="25">
    <location>
        <begin position="256"/>
        <end position="265"/>
    </location>
</feature>
<dbReference type="GO" id="GO:0048568">
    <property type="term" value="P:embryonic organ development"/>
    <property type="evidence" value="ECO:0007669"/>
    <property type="project" value="UniProtKB-ARBA"/>
</dbReference>
<feature type="repeat" description="ANK" evidence="24">
    <location>
        <begin position="1888"/>
        <end position="1920"/>
    </location>
</feature>
<feature type="domain" description="EGF-like" evidence="29">
    <location>
        <begin position="624"/>
        <end position="659"/>
    </location>
</feature>
<keyword evidence="32" id="KW-1185">Reference proteome</keyword>
<feature type="binding site" evidence="22">
    <location>
        <position position="442"/>
    </location>
    <ligand>
        <name>Ca(2+)</name>
        <dbReference type="ChEBI" id="CHEBI:29108"/>
        <label>1</label>
    </ligand>
</feature>
<evidence type="ECO:0000256" key="16">
    <source>
        <dbReference type="ARBA" id="ARBA00023157"/>
    </source>
</evidence>
<feature type="disulfide bond" evidence="25">
    <location>
        <begin position="216"/>
        <end position="225"/>
    </location>
</feature>
<feature type="disulfide bond" evidence="25">
    <location>
        <begin position="1203"/>
        <end position="1212"/>
    </location>
</feature>
<dbReference type="GO" id="GO:0035282">
    <property type="term" value="P:segmentation"/>
    <property type="evidence" value="ECO:0007669"/>
    <property type="project" value="UniProtKB-ARBA"/>
</dbReference>
<dbReference type="Gene3D" id="1.25.40.20">
    <property type="entry name" value="Ankyrin repeat-containing domain"/>
    <property type="match status" value="1"/>
</dbReference>
<evidence type="ECO:0000259" key="29">
    <source>
        <dbReference type="PROSITE" id="PS50026"/>
    </source>
</evidence>
<feature type="domain" description="EGF-like" evidence="29">
    <location>
        <begin position="30"/>
        <end position="69"/>
    </location>
</feature>
<feature type="disulfide bond" evidence="23">
    <location>
        <begin position="463"/>
        <end position="474"/>
    </location>
</feature>
<keyword evidence="22" id="KW-0106">Calcium</keyword>
<dbReference type="InterPro" id="IPR051355">
    <property type="entry name" value="Notch/Slit_guidance"/>
</dbReference>
<feature type="domain" description="EGF-like" evidence="29">
    <location>
        <begin position="736"/>
        <end position="772"/>
    </location>
</feature>
<feature type="domain" description="EGF-like" evidence="29">
    <location>
        <begin position="774"/>
        <end position="811"/>
    </location>
</feature>
<comment type="subcellular location">
    <subcellularLocation>
        <location evidence="2">Cell membrane</location>
        <topology evidence="2">Single-pass type I membrane protein</topology>
    </subcellularLocation>
    <subcellularLocation>
        <location evidence="1">Nucleus</location>
    </subcellularLocation>
</comment>
<feature type="disulfide bond" evidence="25">
    <location>
        <begin position="687"/>
        <end position="696"/>
    </location>
</feature>
<feature type="domain" description="EGF-like" evidence="29">
    <location>
        <begin position="1255"/>
        <end position="1287"/>
    </location>
</feature>
<keyword evidence="22" id="KW-0479">Metal-binding</keyword>
<dbReference type="Proteomes" id="UP000314986">
    <property type="component" value="Unassembled WGS sequence"/>
</dbReference>
<evidence type="ECO:0000259" key="30">
    <source>
        <dbReference type="PROSITE" id="PS50258"/>
    </source>
</evidence>
<dbReference type="Pfam" id="PF12661">
    <property type="entry name" value="hEGF"/>
    <property type="match status" value="5"/>
</dbReference>
<evidence type="ECO:0000256" key="13">
    <source>
        <dbReference type="ARBA" id="ARBA00023015"/>
    </source>
</evidence>
<feature type="domain" description="LNR" evidence="30">
    <location>
        <begin position="1447"/>
        <end position="1493"/>
    </location>
</feature>
<feature type="disulfide bond" evidence="25">
    <location>
        <begin position="237"/>
        <end position="254"/>
    </location>
</feature>
<feature type="binding site" evidence="22">
    <location>
        <position position="462"/>
    </location>
    <ligand>
        <name>Ca(2+)</name>
        <dbReference type="ChEBI" id="CHEBI:29108"/>
        <label>2</label>
    </ligand>
</feature>
<feature type="compositionally biased region" description="Polar residues" evidence="26">
    <location>
        <begin position="2391"/>
        <end position="2400"/>
    </location>
</feature>
<evidence type="ECO:0000313" key="31">
    <source>
        <dbReference type="Ensembl" id="ENSCMIP00000009397.1"/>
    </source>
</evidence>
<keyword evidence="17" id="KW-0010">Activator</keyword>
<dbReference type="SMART" id="SM01338">
    <property type="entry name" value="NOD"/>
    <property type="match status" value="1"/>
</dbReference>
<feature type="domain" description="EGF-like" evidence="29">
    <location>
        <begin position="1006"/>
        <end position="1042"/>
    </location>
</feature>
<feature type="disulfide bond" evidence="25">
    <location>
        <begin position="959"/>
        <end position="968"/>
    </location>
</feature>
<dbReference type="GO" id="GO:0010001">
    <property type="term" value="P:glial cell differentiation"/>
    <property type="evidence" value="ECO:0007669"/>
    <property type="project" value="UniProtKB-ARBA"/>
</dbReference>
<dbReference type="PRINTS" id="PR01452">
    <property type="entry name" value="LNOTCHREPEAT"/>
</dbReference>
<dbReference type="GO" id="GO:0009952">
    <property type="term" value="P:anterior/posterior pattern specification"/>
    <property type="evidence" value="ECO:0007669"/>
    <property type="project" value="UniProtKB-ARBA"/>
</dbReference>
<dbReference type="InterPro" id="IPR010660">
    <property type="entry name" value="Notch_NOD_dom"/>
</dbReference>
<feature type="signal peptide" evidence="28">
    <location>
        <begin position="1"/>
        <end position="23"/>
    </location>
</feature>
<feature type="disulfide bond" evidence="25">
    <location>
        <begin position="724"/>
        <end position="733"/>
    </location>
</feature>
<evidence type="ECO:0000256" key="27">
    <source>
        <dbReference type="SAM" id="Phobius"/>
    </source>
</evidence>
<dbReference type="InterPro" id="IPR024600">
    <property type="entry name" value="Notch_C"/>
</dbReference>
<feature type="disulfide bond" evidence="25">
    <location>
        <begin position="923"/>
        <end position="932"/>
    </location>
</feature>
<evidence type="ECO:0000256" key="24">
    <source>
        <dbReference type="PROSITE-ProRule" id="PRU00023"/>
    </source>
</evidence>
<feature type="disulfide bond" evidence="25">
    <location>
        <begin position="294"/>
        <end position="303"/>
    </location>
</feature>
<dbReference type="GO" id="GO:0048646">
    <property type="term" value="P:anatomical structure formation involved in morphogenesis"/>
    <property type="evidence" value="ECO:0007669"/>
    <property type="project" value="UniProtKB-ARBA"/>
</dbReference>
<feature type="binding site" evidence="22">
    <location>
        <position position="476"/>
    </location>
    <ligand>
        <name>Ca(2+)</name>
        <dbReference type="ChEBI" id="CHEBI:29108"/>
        <label>2</label>
    </ligand>
</feature>
<dbReference type="GO" id="GO:0009792">
    <property type="term" value="P:embryo development ending in birth or egg hatching"/>
    <property type="evidence" value="ECO:0007669"/>
    <property type="project" value="UniProtKB-ARBA"/>
</dbReference>
<feature type="compositionally biased region" description="Basic and acidic residues" evidence="26">
    <location>
        <begin position="1708"/>
        <end position="1717"/>
    </location>
</feature>
<dbReference type="GO" id="GO:0050768">
    <property type="term" value="P:negative regulation of neurogenesis"/>
    <property type="evidence" value="ECO:0007669"/>
    <property type="project" value="UniProtKB-ARBA"/>
</dbReference>
<dbReference type="PRINTS" id="PR01983">
    <property type="entry name" value="NOTCH"/>
</dbReference>
<dbReference type="InterPro" id="IPR018097">
    <property type="entry name" value="EGF_Ca-bd_CS"/>
</dbReference>
<feature type="disulfide bond" evidence="25">
    <location>
        <begin position="649"/>
        <end position="658"/>
    </location>
</feature>
<reference evidence="31" key="5">
    <citation type="submission" date="2025-09" db="UniProtKB">
        <authorList>
            <consortium name="Ensembl"/>
        </authorList>
    </citation>
    <scope>IDENTIFICATION</scope>
</reference>
<keyword evidence="7 27" id="KW-0812">Transmembrane</keyword>
<keyword evidence="4" id="KW-0217">Developmental protein</keyword>
<feature type="disulfide bond" evidence="25">
    <location>
        <begin position="762"/>
        <end position="771"/>
    </location>
</feature>
<keyword evidence="9" id="KW-0677">Repeat</keyword>
<feature type="compositionally biased region" description="Low complexity" evidence="26">
    <location>
        <begin position="2349"/>
        <end position="2370"/>
    </location>
</feature>
<dbReference type="Pfam" id="PF07684">
    <property type="entry name" value="NODP"/>
    <property type="match status" value="1"/>
</dbReference>
<feature type="domain" description="EGF-like" evidence="29">
    <location>
        <begin position="699"/>
        <end position="734"/>
    </location>
</feature>
<feature type="disulfide bond" evidence="25">
    <location>
        <begin position="334"/>
        <end position="343"/>
    </location>
</feature>
<keyword evidence="16 23" id="KW-1015">Disulfide bond</keyword>
<dbReference type="Ensembl" id="ENSCMIT00000009655.1">
    <property type="protein sequence ID" value="ENSCMIP00000009397.1"/>
    <property type="gene ID" value="ENSCMIG00000004733.1"/>
</dbReference>
<dbReference type="Pfam" id="PF00023">
    <property type="entry name" value="Ank"/>
    <property type="match status" value="1"/>
</dbReference>
<feature type="binding site" evidence="22">
    <location>
        <position position="477"/>
    </location>
    <ligand>
        <name>Ca(2+)</name>
        <dbReference type="ChEBI" id="CHEBI:29108"/>
        <label>2</label>
    </ligand>
</feature>
<evidence type="ECO:0000256" key="12">
    <source>
        <dbReference type="ARBA" id="ARBA00022989"/>
    </source>
</evidence>
<feature type="domain" description="EGF-like" evidence="29">
    <location>
        <begin position="151"/>
        <end position="187"/>
    </location>
</feature>
<dbReference type="Pfam" id="PF13857">
    <property type="entry name" value="Ank_5"/>
    <property type="match status" value="1"/>
</dbReference>
<dbReference type="GO" id="GO:0007411">
    <property type="term" value="P:axon guidance"/>
    <property type="evidence" value="ECO:0007669"/>
    <property type="project" value="TreeGrafter"/>
</dbReference>
<feature type="disulfide bond" evidence="23">
    <location>
        <begin position="427"/>
        <end position="436"/>
    </location>
</feature>
<feature type="domain" description="EGF-like" evidence="29">
    <location>
        <begin position="1131"/>
        <end position="1167"/>
    </location>
</feature>
<feature type="domain" description="EGF-like" evidence="29">
    <location>
        <begin position="549"/>
        <end position="584"/>
    </location>
</feature>
<evidence type="ECO:0000256" key="22">
    <source>
        <dbReference type="PIRSR" id="PIRSR002279-1"/>
    </source>
</evidence>
<feature type="region of interest" description="Disordered" evidence="26">
    <location>
        <begin position="2316"/>
        <end position="2400"/>
    </location>
</feature>
<feature type="domain" description="EGF-like" evidence="29">
    <location>
        <begin position="840"/>
        <end position="878"/>
    </location>
</feature>
<feature type="domain" description="EGF-like" evidence="29">
    <location>
        <begin position="1215"/>
        <end position="1253"/>
    </location>
</feature>
<name>A0A4W3H2K0_CALMI</name>
<accession>A0A4W3H2K0</accession>
<feature type="disulfide bond" evidence="25">
    <location>
        <begin position="1157"/>
        <end position="1166"/>
    </location>
</feature>
<feature type="domain" description="EGF-like" evidence="29">
    <location>
        <begin position="70"/>
        <end position="110"/>
    </location>
</feature>
<keyword evidence="6 25" id="KW-0245">EGF-like domain</keyword>
<feature type="domain" description="LNR" evidence="30">
    <location>
        <begin position="1375"/>
        <end position="1415"/>
    </location>
</feature>
<dbReference type="InterPro" id="IPR011656">
    <property type="entry name" value="Notch_NODP_dom"/>
</dbReference>
<dbReference type="InterPro" id="IPR000800">
    <property type="entry name" value="Notch_dom"/>
</dbReference>
<dbReference type="GO" id="GO:0042659">
    <property type="term" value="P:regulation of cell fate specification"/>
    <property type="evidence" value="ECO:0007669"/>
    <property type="project" value="UniProtKB-ARBA"/>
</dbReference>
<evidence type="ECO:0000256" key="1">
    <source>
        <dbReference type="ARBA" id="ARBA00004123"/>
    </source>
</evidence>
<feature type="domain" description="EGF-like" evidence="29">
    <location>
        <begin position="228"/>
        <end position="266"/>
    </location>
</feature>
<feature type="disulfide bond" evidence="25">
    <location>
        <begin position="392"/>
        <end position="409"/>
    </location>
</feature>
<feature type="domain" description="EGF-like" evidence="29">
    <location>
        <begin position="306"/>
        <end position="344"/>
    </location>
</feature>
<feature type="domain" description="EGF-like" evidence="29">
    <location>
        <begin position="1291"/>
        <end position="1327"/>
    </location>
</feature>
<evidence type="ECO:0000256" key="26">
    <source>
        <dbReference type="SAM" id="MobiDB-lite"/>
    </source>
</evidence>
<keyword evidence="18" id="KW-0804">Transcription</keyword>
<proteinExistence type="inferred from homology"/>
<feature type="binding site" evidence="22">
    <location>
        <position position="459"/>
    </location>
    <ligand>
        <name>Ca(2+)</name>
        <dbReference type="ChEBI" id="CHEBI:29108"/>
        <label>2</label>
    </ligand>
</feature>
<dbReference type="Gene3D" id="2.10.25.10">
    <property type="entry name" value="Laminin"/>
    <property type="match status" value="32"/>
</dbReference>
<feature type="disulfide bond" evidence="25">
    <location>
        <begin position="1317"/>
        <end position="1326"/>
    </location>
</feature>
<feature type="disulfide bond" evidence="25">
    <location>
        <begin position="1032"/>
        <end position="1041"/>
    </location>
</feature>
<dbReference type="Gene3D" id="3.30.300.320">
    <property type="match status" value="1"/>
</dbReference>
<feature type="disulfide bond" evidence="25">
    <location>
        <begin position="1243"/>
        <end position="1252"/>
    </location>
</feature>
<dbReference type="InterPro" id="IPR002110">
    <property type="entry name" value="Ankyrin_rpt"/>
</dbReference>
<dbReference type="PANTHER" id="PTHR45836:SF15">
    <property type="entry name" value="NEUROGENIC LOCUS NOTCH HOMOLOG PROTEIN 2"/>
    <property type="match status" value="1"/>
</dbReference>
<evidence type="ECO:0000313" key="32">
    <source>
        <dbReference type="Proteomes" id="UP000314986"/>
    </source>
</evidence>
<dbReference type="PROSITE" id="PS01186">
    <property type="entry name" value="EGF_2"/>
    <property type="match status" value="24"/>
</dbReference>
<feature type="repeat" description="ANK" evidence="24">
    <location>
        <begin position="1921"/>
        <end position="1953"/>
    </location>
</feature>
<evidence type="ECO:0000256" key="3">
    <source>
        <dbReference type="ARBA" id="ARBA00005847"/>
    </source>
</evidence>
<feature type="transmembrane region" description="Helical" evidence="27">
    <location>
        <begin position="1623"/>
        <end position="1645"/>
    </location>
</feature>
<dbReference type="SUPFAM" id="SSF48403">
    <property type="entry name" value="Ankyrin repeat"/>
    <property type="match status" value="1"/>
</dbReference>
<dbReference type="InterPro" id="IPR009030">
    <property type="entry name" value="Growth_fac_rcpt_cys_sf"/>
</dbReference>
<dbReference type="SMART" id="SM00248">
    <property type="entry name" value="ANK"/>
    <property type="match status" value="6"/>
</dbReference>
<keyword evidence="13" id="KW-0805">Transcription regulation</keyword>
<evidence type="ECO:0000256" key="17">
    <source>
        <dbReference type="ARBA" id="ARBA00023159"/>
    </source>
</evidence>
<feature type="domain" description="EGF-like" evidence="29">
    <location>
        <begin position="586"/>
        <end position="622"/>
    </location>
</feature>
<evidence type="ECO:0000256" key="14">
    <source>
        <dbReference type="ARBA" id="ARBA00023043"/>
    </source>
</evidence>
<dbReference type="GO" id="GO:0007219">
    <property type="term" value="P:Notch signaling pathway"/>
    <property type="evidence" value="ECO:0007669"/>
    <property type="project" value="UniProtKB-KW"/>
</dbReference>
<dbReference type="GO" id="GO:0005770">
    <property type="term" value="C:late endosome"/>
    <property type="evidence" value="ECO:0007669"/>
    <property type="project" value="UniProtKB-SubCell"/>
</dbReference>
<dbReference type="GO" id="GO:0050877">
    <property type="term" value="P:nervous system process"/>
    <property type="evidence" value="ECO:0007669"/>
    <property type="project" value="UniProtKB-ARBA"/>
</dbReference>
<feature type="chain" id="PRO_5046606959" evidence="28">
    <location>
        <begin position="24"/>
        <end position="2400"/>
    </location>
</feature>
<evidence type="ECO:0000256" key="4">
    <source>
        <dbReference type="ARBA" id="ARBA00022473"/>
    </source>
</evidence>
<dbReference type="InterPro" id="IPR000152">
    <property type="entry name" value="EGF-type_Asp/Asn_hydroxyl_site"/>
</dbReference>
<evidence type="ECO:0000256" key="19">
    <source>
        <dbReference type="ARBA" id="ARBA00023170"/>
    </source>
</evidence>
<dbReference type="InterPro" id="IPR000742">
    <property type="entry name" value="EGF"/>
</dbReference>
<dbReference type="GO" id="GO:0055123">
    <property type="term" value="P:digestive system development"/>
    <property type="evidence" value="ECO:0007669"/>
    <property type="project" value="UniProtKB-ARBA"/>
</dbReference>